<comment type="caution">
    <text evidence="2">The sequence shown here is derived from an EMBL/GenBank/DDBJ whole genome shotgun (WGS) entry which is preliminary data.</text>
</comment>
<feature type="region of interest" description="Disordered" evidence="1">
    <location>
        <begin position="216"/>
        <end position="247"/>
    </location>
</feature>
<keyword evidence="3" id="KW-1185">Reference proteome</keyword>
<name>A0A7W8Z3C3_9ACTN</name>
<evidence type="ECO:0000313" key="2">
    <source>
        <dbReference type="EMBL" id="MBB5626630.1"/>
    </source>
</evidence>
<dbReference type="AlphaFoldDB" id="A0A7W8Z3C3"/>
<dbReference type="Proteomes" id="UP000588112">
    <property type="component" value="Unassembled WGS sequence"/>
</dbReference>
<feature type="region of interest" description="Disordered" evidence="1">
    <location>
        <begin position="1"/>
        <end position="103"/>
    </location>
</feature>
<feature type="compositionally biased region" description="Polar residues" evidence="1">
    <location>
        <begin position="1"/>
        <end position="18"/>
    </location>
</feature>
<feature type="compositionally biased region" description="Gly residues" evidence="1">
    <location>
        <begin position="43"/>
        <end position="54"/>
    </location>
</feature>
<sequence>MTGQEPATPTPQEGTSMQHPLPTTPGALLGYRKNGTPFYLLAGGSGEGDPGGQNTGQPGTENTGSQGSDQGEQPSQQGQQGGQDSGVDVASLPENVQKLIRDLRGEAANNRVNAKQQAADQARQDLAQQIGKALGLVKDDQPTDPAQLATQVGNLTGENRALKTELAVFKAAAKVGADAAKLTDSRSFLTQLDKLDPSGDGFDAKLRELMKRAIEDNPIYRADTAPAPRGGAEPPGRPGKAGQADTLTDAITAKLAKTGGG</sequence>
<organism evidence="2 3">
    <name type="scientific">Sphaerisporangium krabiense</name>
    <dbReference type="NCBI Taxonomy" id="763782"/>
    <lineage>
        <taxon>Bacteria</taxon>
        <taxon>Bacillati</taxon>
        <taxon>Actinomycetota</taxon>
        <taxon>Actinomycetes</taxon>
        <taxon>Streptosporangiales</taxon>
        <taxon>Streptosporangiaceae</taxon>
        <taxon>Sphaerisporangium</taxon>
    </lineage>
</organism>
<evidence type="ECO:0000313" key="3">
    <source>
        <dbReference type="Proteomes" id="UP000588112"/>
    </source>
</evidence>
<dbReference type="RefSeq" id="WP_184610702.1">
    <property type="nucleotide sequence ID" value="NZ_BOOS01000029.1"/>
</dbReference>
<feature type="compositionally biased region" description="Low complexity" evidence="1">
    <location>
        <begin position="225"/>
        <end position="242"/>
    </location>
</feature>
<protein>
    <recommendedName>
        <fullName evidence="4">Scaffolding protein</fullName>
    </recommendedName>
</protein>
<accession>A0A7W8Z3C3</accession>
<proteinExistence type="predicted"/>
<reference evidence="2 3" key="1">
    <citation type="submission" date="2020-08" db="EMBL/GenBank/DDBJ databases">
        <title>Sequencing the genomes of 1000 actinobacteria strains.</title>
        <authorList>
            <person name="Klenk H.-P."/>
        </authorList>
    </citation>
    <scope>NUCLEOTIDE SEQUENCE [LARGE SCALE GENOMIC DNA]</scope>
    <source>
        <strain evidence="2 3">DSM 45790</strain>
    </source>
</reference>
<evidence type="ECO:0000256" key="1">
    <source>
        <dbReference type="SAM" id="MobiDB-lite"/>
    </source>
</evidence>
<evidence type="ECO:0008006" key="4">
    <source>
        <dbReference type="Google" id="ProtNLM"/>
    </source>
</evidence>
<dbReference type="EMBL" id="JACHBR010000001">
    <property type="protein sequence ID" value="MBB5626630.1"/>
    <property type="molecule type" value="Genomic_DNA"/>
</dbReference>
<gene>
    <name evidence="2" type="ORF">BJ981_002329</name>
</gene>
<feature type="compositionally biased region" description="Low complexity" evidence="1">
    <location>
        <begin position="64"/>
        <end position="78"/>
    </location>
</feature>